<dbReference type="InterPro" id="IPR012429">
    <property type="entry name" value="HGSNAT_cat"/>
</dbReference>
<feature type="transmembrane region" description="Helical" evidence="1">
    <location>
        <begin position="223"/>
        <end position="242"/>
    </location>
</feature>
<dbReference type="PANTHER" id="PTHR40407:SF1">
    <property type="entry name" value="HEPARAN-ALPHA-GLUCOSAMINIDE N-ACETYLTRANSFERASE CATALYTIC DOMAIN-CONTAINING PROTEIN"/>
    <property type="match status" value="1"/>
</dbReference>
<dbReference type="RefSeq" id="WP_070985642.1">
    <property type="nucleotide sequence ID" value="NZ_MKJU01000026.1"/>
</dbReference>
<dbReference type="Pfam" id="PF07786">
    <property type="entry name" value="HGSNAT_cat"/>
    <property type="match status" value="1"/>
</dbReference>
<protein>
    <recommendedName>
        <fullName evidence="2">Heparan-alpha-glucosaminide N-acetyltransferase catalytic domain-containing protein</fullName>
    </recommendedName>
</protein>
<dbReference type="STRING" id="1859457.BET10_12825"/>
<dbReference type="Proteomes" id="UP000179786">
    <property type="component" value="Unassembled WGS sequence"/>
</dbReference>
<feature type="domain" description="Heparan-alpha-glucosaminide N-acetyltransferase catalytic" evidence="2">
    <location>
        <begin position="12"/>
        <end position="220"/>
    </location>
</feature>
<organism evidence="3 4">
    <name type="scientific">Pseudoalteromonas amylolytica</name>
    <dbReference type="NCBI Taxonomy" id="1859457"/>
    <lineage>
        <taxon>Bacteria</taxon>
        <taxon>Pseudomonadati</taxon>
        <taxon>Pseudomonadota</taxon>
        <taxon>Gammaproteobacteria</taxon>
        <taxon>Alteromonadales</taxon>
        <taxon>Pseudoalteromonadaceae</taxon>
        <taxon>Pseudoalteromonas</taxon>
    </lineage>
</organism>
<feature type="transmembrane region" description="Helical" evidence="1">
    <location>
        <begin position="118"/>
        <end position="137"/>
    </location>
</feature>
<accession>A0A1S1MUA8</accession>
<keyword evidence="1" id="KW-0812">Transmembrane</keyword>
<keyword evidence="4" id="KW-1185">Reference proteome</keyword>
<feature type="transmembrane region" description="Helical" evidence="1">
    <location>
        <begin position="193"/>
        <end position="211"/>
    </location>
</feature>
<gene>
    <name evidence="3" type="ORF">BET10_12825</name>
</gene>
<dbReference type="EMBL" id="MKJU01000026">
    <property type="protein sequence ID" value="OHU90279.1"/>
    <property type="molecule type" value="Genomic_DNA"/>
</dbReference>
<name>A0A1S1MUA8_9GAMM</name>
<evidence type="ECO:0000313" key="3">
    <source>
        <dbReference type="EMBL" id="OHU90279.1"/>
    </source>
</evidence>
<dbReference type="OrthoDB" id="508112at2"/>
<feature type="transmembrane region" description="Helical" evidence="1">
    <location>
        <begin position="144"/>
        <end position="173"/>
    </location>
</feature>
<dbReference type="PANTHER" id="PTHR40407">
    <property type="entry name" value="MEMBRANE PROTEIN-LIKE PROTEIN"/>
    <property type="match status" value="1"/>
</dbReference>
<proteinExistence type="predicted"/>
<keyword evidence="1" id="KW-0472">Membrane</keyword>
<dbReference type="AlphaFoldDB" id="A0A1S1MUA8"/>
<feature type="transmembrane region" description="Helical" evidence="1">
    <location>
        <begin position="91"/>
        <end position="112"/>
    </location>
</feature>
<keyword evidence="1" id="KW-1133">Transmembrane helix</keyword>
<reference evidence="3 4" key="1">
    <citation type="submission" date="2016-09" db="EMBL/GenBank/DDBJ databases">
        <title>Pseudoalteromonas amylolytica sp. nov., isolated from the surface seawater.</title>
        <authorList>
            <person name="Wu Y.-H."/>
            <person name="Cheng H."/>
            <person name="Jin X.-B."/>
            <person name="Wang C.-S."/>
            <person name="Xu X.-W."/>
        </authorList>
    </citation>
    <scope>NUCLEOTIDE SEQUENCE [LARGE SCALE GENOMIC DNA]</scope>
    <source>
        <strain evidence="3 4">JW1</strain>
    </source>
</reference>
<feature type="transmembrane region" description="Helical" evidence="1">
    <location>
        <begin position="304"/>
        <end position="326"/>
    </location>
</feature>
<evidence type="ECO:0000256" key="1">
    <source>
        <dbReference type="SAM" id="Phobius"/>
    </source>
</evidence>
<feature type="transmembrane region" description="Helical" evidence="1">
    <location>
        <begin position="358"/>
        <end position="377"/>
    </location>
</feature>
<evidence type="ECO:0000259" key="2">
    <source>
        <dbReference type="Pfam" id="PF07786"/>
    </source>
</evidence>
<feature type="transmembrane region" description="Helical" evidence="1">
    <location>
        <begin position="58"/>
        <end position="79"/>
    </location>
</feature>
<feature type="transmembrane region" description="Helical" evidence="1">
    <location>
        <begin position="274"/>
        <end position="292"/>
    </location>
</feature>
<comment type="caution">
    <text evidence="3">The sequence shown here is derived from an EMBL/GenBank/DDBJ whole genome shotgun (WGS) entry which is preliminary data.</text>
</comment>
<sequence>MEQTTHNEPSSRLSSIDLLRGLIIILMALDHTRNYWGVTPFSPTDLEFSNWAWFFTRWITHFCAPLFVFLTGVSAFLYAQKVQDAKQLRHFLFTRGVWLIILEIALITPSWQVSYNTIVLQVIWVIGCSMVLLSLLINMSTKWILLLTLPFLLLHNAVNDTAIMGALGSFAWLWQMLHVQGAITFKSLGISTFIAYPLIPWFSIMALGYVVGQVYTWSPQTRIPFLTNLGLGLIMSFILLRATGIYGDPQNFVAQQNTITSILSFLNTHKYPPSLQYTLMTIGPGLILLAQLEKLNSNDNLYSYLCWLKVFGAVPLFFYVIHVPIINGAAHLYTWFKFGEPINMFFAFNKLPPNYAPSLWLTYCVWLLLLWALYYPCKHYANLKKRSSNPVLSYL</sequence>
<evidence type="ECO:0000313" key="4">
    <source>
        <dbReference type="Proteomes" id="UP000179786"/>
    </source>
</evidence>